<dbReference type="Gene3D" id="1.10.287.540">
    <property type="entry name" value="Helix hairpin bin"/>
    <property type="match status" value="1"/>
</dbReference>
<protein>
    <recommendedName>
        <fullName evidence="2">UPF0291 protein RUMLAC_02113</fullName>
    </recommendedName>
</protein>
<evidence type="ECO:0000256" key="1">
    <source>
        <dbReference type="ARBA" id="ARBA00022490"/>
    </source>
</evidence>
<name>B5CRL2_9FIRM</name>
<comment type="subcellular location">
    <subcellularLocation>
        <location evidence="2">Cytoplasm</location>
    </subcellularLocation>
</comment>
<keyword evidence="1 2" id="KW-0963">Cytoplasm</keyword>
<sequence>MKMDQQKIKRINELYKKSKAEGLTDAERKEQKILRQEYMELVRRNLRGQLNNIDIEQKDGTVINLGEKYGAKFEKKGN</sequence>
<dbReference type="EMBL" id="ABOU02000048">
    <property type="protein sequence ID" value="EDY31950.1"/>
    <property type="molecule type" value="Genomic_DNA"/>
</dbReference>
<comment type="caution">
    <text evidence="3">The sequence shown here is derived from an EMBL/GenBank/DDBJ whole genome shotgun (WGS) entry which is preliminary data.</text>
</comment>
<evidence type="ECO:0000256" key="2">
    <source>
        <dbReference type="HAMAP-Rule" id="MF_01103"/>
    </source>
</evidence>
<comment type="similarity">
    <text evidence="2">Belongs to the UPF0291 family.</text>
</comment>
<reference evidence="3 4" key="2">
    <citation type="submission" date="2008-08" db="EMBL/GenBank/DDBJ databases">
        <authorList>
            <person name="Fulton L."/>
            <person name="Clifton S."/>
            <person name="Fulton B."/>
            <person name="Xu J."/>
            <person name="Minx P."/>
            <person name="Pepin K.H."/>
            <person name="Johnson M."/>
            <person name="Bhonagiri V."/>
            <person name="Nash W.E."/>
            <person name="Mardis E.R."/>
            <person name="Wilson R.K."/>
        </authorList>
    </citation>
    <scope>NUCLEOTIDE SEQUENCE [LARGE SCALE GENOMIC DNA]</scope>
    <source>
        <strain evidence="3 4">ATCC 29176</strain>
    </source>
</reference>
<dbReference type="Pfam" id="PF05979">
    <property type="entry name" value="DUF896"/>
    <property type="match status" value="1"/>
</dbReference>
<proteinExistence type="inferred from homology"/>
<evidence type="ECO:0000313" key="4">
    <source>
        <dbReference type="Proteomes" id="UP000003254"/>
    </source>
</evidence>
<dbReference type="AlphaFoldDB" id="B5CRL2"/>
<dbReference type="HOGENOM" id="CLU_173137_2_1_9"/>
<dbReference type="PANTHER" id="PTHR37300">
    <property type="entry name" value="UPF0291 PROTEIN CBO2609/CLC_2481"/>
    <property type="match status" value="1"/>
</dbReference>
<dbReference type="eggNOG" id="COG4224">
    <property type="taxonomic scope" value="Bacteria"/>
</dbReference>
<dbReference type="Proteomes" id="UP000003254">
    <property type="component" value="Unassembled WGS sequence"/>
</dbReference>
<dbReference type="InterPro" id="IPR009242">
    <property type="entry name" value="DUF896"/>
</dbReference>
<keyword evidence="4" id="KW-1185">Reference proteome</keyword>
<dbReference type="SUPFAM" id="SSF158221">
    <property type="entry name" value="YnzC-like"/>
    <property type="match status" value="1"/>
</dbReference>
<dbReference type="HAMAP" id="MF_01103">
    <property type="entry name" value="UPF0291"/>
    <property type="match status" value="1"/>
</dbReference>
<evidence type="ECO:0000313" key="3">
    <source>
        <dbReference type="EMBL" id="EDY31950.1"/>
    </source>
</evidence>
<gene>
    <name evidence="3" type="ORF">RUMLAC_02113</name>
</gene>
<dbReference type="PANTHER" id="PTHR37300:SF1">
    <property type="entry name" value="UPF0291 PROTEIN YNZC"/>
    <property type="match status" value="1"/>
</dbReference>
<accession>B5CRL2</accession>
<organism evidence="3 4">
    <name type="scientific">[Ruminococcus] lactaris ATCC 29176</name>
    <dbReference type="NCBI Taxonomy" id="471875"/>
    <lineage>
        <taxon>Bacteria</taxon>
        <taxon>Bacillati</taxon>
        <taxon>Bacillota</taxon>
        <taxon>Clostridia</taxon>
        <taxon>Lachnospirales</taxon>
        <taxon>Lachnospiraceae</taxon>
        <taxon>Mediterraneibacter</taxon>
    </lineage>
</organism>
<reference evidence="3 4" key="1">
    <citation type="submission" date="2008-08" db="EMBL/GenBank/DDBJ databases">
        <title>Draft genome sequence of Ruminococcus lactaris ATCC 29176.</title>
        <authorList>
            <person name="Sudarsanam P."/>
            <person name="Ley R."/>
            <person name="Guruge J."/>
            <person name="Turnbaugh P.J."/>
            <person name="Mahowald M."/>
            <person name="Liep D."/>
            <person name="Gordon J."/>
        </authorList>
    </citation>
    <scope>NUCLEOTIDE SEQUENCE [LARGE SCALE GENOMIC DNA]</scope>
    <source>
        <strain evidence="3 4">ATCC 29176</strain>
    </source>
</reference>
<dbReference type="GO" id="GO:0005737">
    <property type="term" value="C:cytoplasm"/>
    <property type="evidence" value="ECO:0007669"/>
    <property type="project" value="UniProtKB-SubCell"/>
</dbReference>